<name>A0A9P0NL91_APHGO</name>
<sequence length="379" mass="43032">MENEKFMEASYEIALLIAKDKKPHTIGESLVKPCLLTACKTILNEESCAKVAKISLSNDTIKHRIDEMAHDLKNQIIEKLNKSPFFSLQCDETTDISQNSQLLFYSTKAVDVFSVLSDFSISNSLPWEKVIGICTDGAQAMTGCKNGFIQLVKEKNPNIIGSHCIIHRQALACKTLPESLNSVLNLAITIVNCVKSSALNTRIFNVLCNELQSDHQTLIYHTEVRWLSKGNMLDRMYSLKSEIEIFLMSAGKLDLYNKFTDEKSHLVSLKDQLSKYFPDISTENWQFKLVLDPFKIDVDILPDYLQEQTIDLKNDSQAKEDFKNKTVEDFWLCYLSINPEVANEAAKLLVQFSSTYLCESGFSALAYIKSKYRARLDVE</sequence>
<dbReference type="AlphaFoldDB" id="A0A9P0NL91"/>
<dbReference type="SUPFAM" id="SSF53098">
    <property type="entry name" value="Ribonuclease H-like"/>
    <property type="match status" value="1"/>
</dbReference>
<dbReference type="PANTHER" id="PTHR45913">
    <property type="entry name" value="EPM2A-INTERACTING PROTEIN 1"/>
    <property type="match status" value="1"/>
</dbReference>
<reference evidence="1" key="1">
    <citation type="submission" date="2022-02" db="EMBL/GenBank/DDBJ databases">
        <authorList>
            <person name="King R."/>
        </authorList>
    </citation>
    <scope>NUCLEOTIDE SEQUENCE</scope>
</reference>
<dbReference type="PANTHER" id="PTHR45913:SF22">
    <property type="entry name" value="SCAN BOX DOMAIN-CONTAINING PROTEIN"/>
    <property type="match status" value="1"/>
</dbReference>
<reference evidence="1" key="2">
    <citation type="submission" date="2022-10" db="EMBL/GenBank/DDBJ databases">
        <authorList>
            <consortium name="ENA_rothamsted_submissions"/>
            <consortium name="culmorum"/>
            <person name="King R."/>
        </authorList>
    </citation>
    <scope>NUCLEOTIDE SEQUENCE</scope>
</reference>
<dbReference type="Proteomes" id="UP001154329">
    <property type="component" value="Chromosome 3"/>
</dbReference>
<keyword evidence="2" id="KW-1185">Reference proteome</keyword>
<evidence type="ECO:0000313" key="2">
    <source>
        <dbReference type="Proteomes" id="UP001154329"/>
    </source>
</evidence>
<gene>
    <name evidence="1" type="ORF">APHIGO_LOCUS7985</name>
</gene>
<evidence type="ECO:0008006" key="3">
    <source>
        <dbReference type="Google" id="ProtNLM"/>
    </source>
</evidence>
<accession>A0A9P0NL91</accession>
<dbReference type="EMBL" id="OU899036">
    <property type="protein sequence ID" value="CAH1731232.1"/>
    <property type="molecule type" value="Genomic_DNA"/>
</dbReference>
<evidence type="ECO:0000313" key="1">
    <source>
        <dbReference type="EMBL" id="CAH1731232.1"/>
    </source>
</evidence>
<dbReference type="InterPro" id="IPR012337">
    <property type="entry name" value="RNaseH-like_sf"/>
</dbReference>
<protein>
    <recommendedName>
        <fullName evidence="3">SCAN domain-containing protein 3</fullName>
    </recommendedName>
</protein>
<organism evidence="1 2">
    <name type="scientific">Aphis gossypii</name>
    <name type="common">Cotton aphid</name>
    <dbReference type="NCBI Taxonomy" id="80765"/>
    <lineage>
        <taxon>Eukaryota</taxon>
        <taxon>Metazoa</taxon>
        <taxon>Ecdysozoa</taxon>
        <taxon>Arthropoda</taxon>
        <taxon>Hexapoda</taxon>
        <taxon>Insecta</taxon>
        <taxon>Pterygota</taxon>
        <taxon>Neoptera</taxon>
        <taxon>Paraneoptera</taxon>
        <taxon>Hemiptera</taxon>
        <taxon>Sternorrhyncha</taxon>
        <taxon>Aphidomorpha</taxon>
        <taxon>Aphidoidea</taxon>
        <taxon>Aphididae</taxon>
        <taxon>Aphidini</taxon>
        <taxon>Aphis</taxon>
        <taxon>Aphis</taxon>
    </lineage>
</organism>
<proteinExistence type="predicted"/>